<dbReference type="Gene3D" id="2.60.120.920">
    <property type="match status" value="1"/>
</dbReference>
<reference evidence="4" key="2">
    <citation type="submission" date="2010-04" db="EMBL/GenBank/DDBJ databases">
        <authorList>
            <person name="Buell R."/>
            <person name="Hamilton J."/>
            <person name="Hostetler J."/>
        </authorList>
    </citation>
    <scope>NUCLEOTIDE SEQUENCE [LARGE SCALE GENOMIC DNA]</scope>
    <source>
        <strain evidence="4">DAOM:BR144</strain>
    </source>
</reference>
<dbReference type="PANTHER" id="PTHR12245">
    <property type="entry name" value="SPRY DOMAIN CONTAINING SOCS BOX PROTEIN"/>
    <property type="match status" value="1"/>
</dbReference>
<dbReference type="Pfam" id="PF08305">
    <property type="entry name" value="NPCBM"/>
    <property type="match status" value="1"/>
</dbReference>
<dbReference type="EnsemblProtists" id="PYU1_T013086">
    <property type="protein sequence ID" value="PYU1_T013086"/>
    <property type="gene ID" value="PYU1_G013059"/>
</dbReference>
<evidence type="ECO:0000313" key="3">
    <source>
        <dbReference type="EnsemblProtists" id="PYU1_T013086"/>
    </source>
</evidence>
<dbReference type="Gene3D" id="2.60.120.1060">
    <property type="entry name" value="NPCBM/NEW2 domain"/>
    <property type="match status" value="1"/>
</dbReference>
<dbReference type="SUPFAM" id="SSF49785">
    <property type="entry name" value="Galactose-binding domain-like"/>
    <property type="match status" value="2"/>
</dbReference>
<dbReference type="Gene3D" id="2.60.120.260">
    <property type="entry name" value="Galactose-binding domain-like"/>
    <property type="match status" value="1"/>
</dbReference>
<proteinExistence type="predicted"/>
<name>K3X787_GLOUD</name>
<dbReference type="SMART" id="SM00776">
    <property type="entry name" value="NPCBM"/>
    <property type="match status" value="1"/>
</dbReference>
<evidence type="ECO:0000313" key="4">
    <source>
        <dbReference type="Proteomes" id="UP000019132"/>
    </source>
</evidence>
<dbReference type="Pfam" id="PF00622">
    <property type="entry name" value="SPRY"/>
    <property type="match status" value="1"/>
</dbReference>
<dbReference type="OMA" id="ITCELMS"/>
<feature type="compositionally biased region" description="Acidic residues" evidence="1">
    <location>
        <begin position="82"/>
        <end position="91"/>
    </location>
</feature>
<dbReference type="Proteomes" id="UP000019132">
    <property type="component" value="Unassembled WGS sequence"/>
</dbReference>
<feature type="region of interest" description="Disordered" evidence="1">
    <location>
        <begin position="822"/>
        <end position="849"/>
    </location>
</feature>
<dbReference type="SUPFAM" id="SSF49899">
    <property type="entry name" value="Concanavalin A-like lectins/glucanases"/>
    <property type="match status" value="1"/>
</dbReference>
<dbReference type="CDD" id="cd12881">
    <property type="entry name" value="SPRY_HERC1"/>
    <property type="match status" value="1"/>
</dbReference>
<dbReference type="InterPro" id="IPR050672">
    <property type="entry name" value="FBXO45-Fsn/SPSB_families"/>
</dbReference>
<dbReference type="eggNOG" id="KOG1426">
    <property type="taxonomic scope" value="Eukaryota"/>
</dbReference>
<sequence length="1012" mass="112009">MENEIGEQDAPVFAGLSPRSIHRVDALLAAPTRVVAPDARSEATTMSTTTTATTPAVMTTVSLSSSASMMTTVTTSASTTIDAEEDVEAMEQESLLREEASEQQQNRTERNISSGDGTSASTGGGTTLMRPNELDWGIEEDGWMPKPARLHSGKSRSCAVCFAPLQYTTMQSWDEYLHSEEYLERLQENLLDDTFISGLICGDPTGGDLPTEHRMHKNRKMKCRQSVHDYLNMITAGVVDKSGKEKGSIRTLEEMLLNVLPTPVFTHVIERRLAVISHSSRIACTLLQESRSYKATRTTDATGSNIELHHLAIHTLSALLSSFDYMSEHAQQSFEEMSRLLTCFPALSLYSFWSPKKKCPEKPLVIKSDMVDASSCSMNPRAHPPELAVDDAEQTFWLSQQRPGVTYFVIRHPDASQISSIEIRWHLKCFPQRVAIEYRIIGSDKYVQVAEERTMAVKPPEYFSVRFPESCTELRITMSGVPPVNRNGTYGIEQIRLNVPCSNSLFVEPKVVLNDVANWLLGAIGHCNEDVVIEAIGALKAWALATASLSTTLLFVRMLLDFSTTYHVSPECGLARFAVEQGFLLYEGIKTYRTDESEKLIRGEGKKKASESRKIRALFEPSVCSAGVTVEDAGLTVRTRETSYQYAAVNIGITTGKASWKFRLDNDTVDDEMTCFGAAILPVTVSGYDSSPNLWMLRGYNGNLYARGHKLSRSIGKVHPGDIVQIEVDMAEGTLAYKINDTDYGVVFTDIAGHEVYPAVSFYGSGKVITLLGVQKWDDSDAGAADIDPVYLSNIKEYHYSIGYGTFGKGNQLGYASDSDARNLPAGTATPSTSVHINGEPRQRCLSTHPPSRGEAFVIYDLSDAYNRVVGAVGINDDVQNEILQQRSVSVVFSIVGDGKELWHSEPVSGVRQVEKFDLSVRNVHMLELKVICSGSNHCAHAIWIDPCVYPLDEWNARLETKAGSKRAQFVESAHARHVKPIAQVSCQVCLRPIHQKQTKRLLYWSMHQSLL</sequence>
<dbReference type="InterPro" id="IPR001870">
    <property type="entry name" value="B30.2/SPRY"/>
</dbReference>
<dbReference type="InterPro" id="IPR008979">
    <property type="entry name" value="Galactose-bd-like_sf"/>
</dbReference>
<feature type="domain" description="B30.2/SPRY" evidence="2">
    <location>
        <begin position="596"/>
        <end position="777"/>
    </location>
</feature>
<evidence type="ECO:0000259" key="2">
    <source>
        <dbReference type="PROSITE" id="PS50188"/>
    </source>
</evidence>
<dbReference type="InParanoid" id="K3X787"/>
<dbReference type="AlphaFoldDB" id="K3X787"/>
<dbReference type="InterPro" id="IPR035768">
    <property type="entry name" value="SPRY_HERC1"/>
</dbReference>
<feature type="region of interest" description="Disordered" evidence="1">
    <location>
        <begin position="75"/>
        <end position="132"/>
    </location>
</feature>
<dbReference type="PROSITE" id="PS50188">
    <property type="entry name" value="B302_SPRY"/>
    <property type="match status" value="1"/>
</dbReference>
<reference evidence="4" key="1">
    <citation type="journal article" date="2010" name="Genome Biol.">
        <title>Genome sequence of the necrotrophic plant pathogen Pythium ultimum reveals original pathogenicity mechanisms and effector repertoire.</title>
        <authorList>
            <person name="Levesque C.A."/>
            <person name="Brouwer H."/>
            <person name="Cano L."/>
            <person name="Hamilton J.P."/>
            <person name="Holt C."/>
            <person name="Huitema E."/>
            <person name="Raffaele S."/>
            <person name="Robideau G.P."/>
            <person name="Thines M."/>
            <person name="Win J."/>
            <person name="Zerillo M.M."/>
            <person name="Beakes G.W."/>
            <person name="Boore J.L."/>
            <person name="Busam D."/>
            <person name="Dumas B."/>
            <person name="Ferriera S."/>
            <person name="Fuerstenberg S.I."/>
            <person name="Gachon C.M."/>
            <person name="Gaulin E."/>
            <person name="Govers F."/>
            <person name="Grenville-Briggs L."/>
            <person name="Horner N."/>
            <person name="Hostetler J."/>
            <person name="Jiang R.H."/>
            <person name="Johnson J."/>
            <person name="Krajaejun T."/>
            <person name="Lin H."/>
            <person name="Meijer H.J."/>
            <person name="Moore B."/>
            <person name="Morris P."/>
            <person name="Phuntmart V."/>
            <person name="Puiu D."/>
            <person name="Shetty J."/>
            <person name="Stajich J.E."/>
            <person name="Tripathy S."/>
            <person name="Wawra S."/>
            <person name="van West P."/>
            <person name="Whitty B.R."/>
            <person name="Coutinho P.M."/>
            <person name="Henrissat B."/>
            <person name="Martin F."/>
            <person name="Thomas P.D."/>
            <person name="Tyler B.M."/>
            <person name="De Vries R.P."/>
            <person name="Kamoun S."/>
            <person name="Yandell M."/>
            <person name="Tisserat N."/>
            <person name="Buell C.R."/>
        </authorList>
    </citation>
    <scope>NUCLEOTIDE SEQUENCE</scope>
    <source>
        <strain evidence="4">DAOM:BR144</strain>
    </source>
</reference>
<evidence type="ECO:0000256" key="1">
    <source>
        <dbReference type="SAM" id="MobiDB-lite"/>
    </source>
</evidence>
<dbReference type="InterPro" id="IPR043136">
    <property type="entry name" value="B30.2/SPRY_sf"/>
</dbReference>
<protein>
    <recommendedName>
        <fullName evidence="2">B30.2/SPRY domain-containing protein</fullName>
    </recommendedName>
</protein>
<dbReference type="InterPro" id="IPR003877">
    <property type="entry name" value="SPRY_dom"/>
</dbReference>
<dbReference type="STRING" id="431595.K3X787"/>
<accession>K3X787</accession>
<keyword evidence="4" id="KW-1185">Reference proteome</keyword>
<dbReference type="InterPro" id="IPR038637">
    <property type="entry name" value="NPCBM_sf"/>
</dbReference>
<dbReference type="InterPro" id="IPR013222">
    <property type="entry name" value="Glyco_hyd_98_carb-bd"/>
</dbReference>
<dbReference type="EMBL" id="GL376570">
    <property type="status" value="NOT_ANNOTATED_CDS"/>
    <property type="molecule type" value="Genomic_DNA"/>
</dbReference>
<reference evidence="3" key="3">
    <citation type="submission" date="2015-02" db="UniProtKB">
        <authorList>
            <consortium name="EnsemblProtists"/>
        </authorList>
    </citation>
    <scope>IDENTIFICATION</scope>
    <source>
        <strain evidence="3">DAOM BR144</strain>
    </source>
</reference>
<dbReference type="HOGENOM" id="CLU_308968_0_0_1"/>
<dbReference type="InterPro" id="IPR013320">
    <property type="entry name" value="ConA-like_dom_sf"/>
</dbReference>
<dbReference type="PANTHER" id="PTHR12245:SF5">
    <property type="entry name" value="SPRY DOMAIN-CONTAINING SOCS BOX PROTEIN 3"/>
    <property type="match status" value="1"/>
</dbReference>
<organism evidence="3 4">
    <name type="scientific">Globisporangium ultimum (strain ATCC 200006 / CBS 805.95 / DAOM BR144)</name>
    <name type="common">Pythium ultimum</name>
    <dbReference type="NCBI Taxonomy" id="431595"/>
    <lineage>
        <taxon>Eukaryota</taxon>
        <taxon>Sar</taxon>
        <taxon>Stramenopiles</taxon>
        <taxon>Oomycota</taxon>
        <taxon>Peronosporomycetes</taxon>
        <taxon>Pythiales</taxon>
        <taxon>Pythiaceae</taxon>
        <taxon>Globisporangium</taxon>
    </lineage>
</organism>
<dbReference type="VEuPathDB" id="FungiDB:PYU1_G013059"/>